<accession>A0A4Y1RN80</accession>
<keyword evidence="2" id="KW-0479">Metal-binding</keyword>
<keyword evidence="4" id="KW-0408">Iron</keyword>
<comment type="similarity">
    <text evidence="1">Belongs to the iron/ascorbate-dependent oxidoreductase family.</text>
</comment>
<name>A0A4Y1RN80_PRUDU</name>
<evidence type="ECO:0000256" key="3">
    <source>
        <dbReference type="ARBA" id="ARBA00022896"/>
    </source>
</evidence>
<dbReference type="GO" id="GO:0031418">
    <property type="term" value="F:L-ascorbic acid binding"/>
    <property type="evidence" value="ECO:0007669"/>
    <property type="project" value="UniProtKB-KW"/>
</dbReference>
<organism evidence="6">
    <name type="scientific">Prunus dulcis</name>
    <name type="common">Almond</name>
    <name type="synonym">Amygdalus dulcis</name>
    <dbReference type="NCBI Taxonomy" id="3755"/>
    <lineage>
        <taxon>Eukaryota</taxon>
        <taxon>Viridiplantae</taxon>
        <taxon>Streptophyta</taxon>
        <taxon>Embryophyta</taxon>
        <taxon>Tracheophyta</taxon>
        <taxon>Spermatophyta</taxon>
        <taxon>Magnoliopsida</taxon>
        <taxon>eudicotyledons</taxon>
        <taxon>Gunneridae</taxon>
        <taxon>Pentapetalae</taxon>
        <taxon>rosids</taxon>
        <taxon>fabids</taxon>
        <taxon>Rosales</taxon>
        <taxon>Rosaceae</taxon>
        <taxon>Amygdaloideae</taxon>
        <taxon>Amygdaleae</taxon>
        <taxon>Prunus</taxon>
    </lineage>
</organism>
<evidence type="ECO:0000313" key="6">
    <source>
        <dbReference type="EMBL" id="BBH05764.1"/>
    </source>
</evidence>
<dbReference type="GO" id="GO:0046872">
    <property type="term" value="F:metal ion binding"/>
    <property type="evidence" value="ECO:0007669"/>
    <property type="project" value="UniProtKB-KW"/>
</dbReference>
<evidence type="ECO:0000256" key="4">
    <source>
        <dbReference type="ARBA" id="ARBA00023004"/>
    </source>
</evidence>
<dbReference type="Gene3D" id="2.60.120.330">
    <property type="entry name" value="B-lactam Antibiotic, Isopenicillin N Synthase, Chain"/>
    <property type="match status" value="2"/>
</dbReference>
<dbReference type="Pfam" id="PF14226">
    <property type="entry name" value="DIOX_N"/>
    <property type="match status" value="2"/>
</dbReference>
<dbReference type="EMBL" id="AP019302">
    <property type="protein sequence ID" value="BBH05764.1"/>
    <property type="molecule type" value="Genomic_DNA"/>
</dbReference>
<keyword evidence="3" id="KW-0847">Vitamin C</keyword>
<evidence type="ECO:0000256" key="2">
    <source>
        <dbReference type="ARBA" id="ARBA00022723"/>
    </source>
</evidence>
<dbReference type="InterPro" id="IPR050295">
    <property type="entry name" value="Plant_2OG-oxidoreductases"/>
</dbReference>
<dbReference type="InterPro" id="IPR027443">
    <property type="entry name" value="IPNS-like_sf"/>
</dbReference>
<dbReference type="SUPFAM" id="SSF51197">
    <property type="entry name" value="Clavaminate synthase-like"/>
    <property type="match status" value="2"/>
</dbReference>
<reference evidence="6" key="1">
    <citation type="journal article" date="2019" name="Science">
        <title>Mutation of a bHLH transcription factor allowed almond domestication.</title>
        <authorList>
            <person name="Sanchez-Perez R."/>
            <person name="Pavan S."/>
            <person name="Mazzeo R."/>
            <person name="Moldovan C."/>
            <person name="Aiese Cigliano R."/>
            <person name="Del Cueto J."/>
            <person name="Ricciardi F."/>
            <person name="Lotti C."/>
            <person name="Ricciardi L."/>
            <person name="Dicenta F."/>
            <person name="Lopez-Marques R.L."/>
            <person name="Lindberg Moller B."/>
        </authorList>
    </citation>
    <scope>NUCLEOTIDE SEQUENCE</scope>
</reference>
<dbReference type="FunFam" id="2.60.120.330:FF:000079">
    <property type="entry name" value="Protein SRG1"/>
    <property type="match status" value="2"/>
</dbReference>
<dbReference type="AlphaFoldDB" id="A0A4Y1RN80"/>
<dbReference type="InterPro" id="IPR026992">
    <property type="entry name" value="DIOX_N"/>
</dbReference>
<sequence>MSKANTPPPLKTTHLKPLVGALIFFRTERNMSSTPDMAFAPNVQEIVRSNPSQIPENFLIIRNEEEGKSNNTADTFHLSSEIPIVDLSLLSRGHKEELNKLDQACKEWGFFQVVNHGVATEVLQEMRMLRPSSLNFRYGQAYAASQGQTLDWSDALFLNVYPSHHRKLKFWPTSPERFKVAIEAYSSGVKRVGDELLKSLSLTLGMEKDALLKLHQEMVQVLRVNYYPTCHMPDKVLGLSPHSDTGTITILMQEDNVTGLQIRKEGEWVPVKPIPNALVVNVGDVIEPFDHIVEALGTRRYKKVKYGDYLGNSLKGKLKGKAHIETAKIGKINAKSDVDIKISFLGVVNHGVAAEVLQEMKYATAKFFQLPLEEKNKIRMASGGFQGYGQVDGVTRGETMDWSDQLVLTLYPAQYRMLNSWPTEPEGYKEAIEAYSSEVKRVGEELLRSLSLIMGMEKHTLLELHKELLQTLRVNYIPPCSMPDKVLGLSPHSDASTITILMQEDNVTGLQIRKEGEWVPVKPIPNALVVNVGDAIEIWSNGKYKSIEHRAVANVGKLRISYASFLFPHVDVEVGPFDHMVESSRTYKKVKYGDYLTTALKNKLKGKAHTEMAKTGS</sequence>
<dbReference type="Pfam" id="PF03171">
    <property type="entry name" value="2OG-FeII_Oxy"/>
    <property type="match status" value="2"/>
</dbReference>
<dbReference type="PANTHER" id="PTHR47991">
    <property type="entry name" value="OXOGLUTARATE/IRON-DEPENDENT DIOXYGENASE"/>
    <property type="match status" value="1"/>
</dbReference>
<evidence type="ECO:0000256" key="1">
    <source>
        <dbReference type="ARBA" id="ARBA00008056"/>
    </source>
</evidence>
<protein>
    <submittedName>
        <fullName evidence="6">2-oxoglutarate and Fe(II)-dependent oxygenase superfamily protein</fullName>
    </submittedName>
</protein>
<dbReference type="InterPro" id="IPR005123">
    <property type="entry name" value="Oxoglu/Fe-dep_dioxygenase_dom"/>
</dbReference>
<gene>
    <name evidence="6" type="ORF">Prudu_017249</name>
</gene>
<dbReference type="PROSITE" id="PS51471">
    <property type="entry name" value="FE2OG_OXY"/>
    <property type="match status" value="2"/>
</dbReference>
<proteinExistence type="inferred from homology"/>
<feature type="domain" description="Fe2OG dioxygenase" evidence="5">
    <location>
        <begin position="218"/>
        <end position="388"/>
    </location>
</feature>
<feature type="domain" description="Fe2OG dioxygenase" evidence="5">
    <location>
        <begin position="467"/>
        <end position="568"/>
    </location>
</feature>
<dbReference type="InterPro" id="IPR044861">
    <property type="entry name" value="IPNS-like_FE2OG_OXY"/>
</dbReference>
<evidence type="ECO:0000259" key="5">
    <source>
        <dbReference type="PROSITE" id="PS51471"/>
    </source>
</evidence>